<gene>
    <name evidence="1" type="ORF">LXT13_08890</name>
</gene>
<dbReference type="RefSeq" id="WP_233371537.1">
    <property type="nucleotide sequence ID" value="NZ_JAJTWU010000003.1"/>
</dbReference>
<name>A0ABS8XVA2_9BURK</name>
<evidence type="ECO:0008006" key="3">
    <source>
        <dbReference type="Google" id="ProtNLM"/>
    </source>
</evidence>
<accession>A0ABS8XVA2</accession>
<dbReference type="InterPro" id="IPR015947">
    <property type="entry name" value="PUA-like_sf"/>
</dbReference>
<sequence length="97" mass="10684">MQFTKKLREGVQCGDITTSIRIWQSPRVKPGGRYPMAGGHVVVTSIREISLADVSDALARESGFRSLADLMQTARHGGGHKVYFVRFRYEGGSDDAV</sequence>
<proteinExistence type="predicted"/>
<organism evidence="1 2">
    <name type="scientific">Pelomonas cellulosilytica</name>
    <dbReference type="NCBI Taxonomy" id="2906762"/>
    <lineage>
        <taxon>Bacteria</taxon>
        <taxon>Pseudomonadati</taxon>
        <taxon>Pseudomonadota</taxon>
        <taxon>Betaproteobacteria</taxon>
        <taxon>Burkholderiales</taxon>
        <taxon>Sphaerotilaceae</taxon>
        <taxon>Roseateles</taxon>
    </lineage>
</organism>
<evidence type="ECO:0000313" key="1">
    <source>
        <dbReference type="EMBL" id="MCE4554556.1"/>
    </source>
</evidence>
<dbReference type="Proteomes" id="UP001200741">
    <property type="component" value="Unassembled WGS sequence"/>
</dbReference>
<protein>
    <recommendedName>
        <fullName evidence="3">ASCH domain-containing protein</fullName>
    </recommendedName>
</protein>
<dbReference type="SUPFAM" id="SSF88697">
    <property type="entry name" value="PUA domain-like"/>
    <property type="match status" value="1"/>
</dbReference>
<comment type="caution">
    <text evidence="1">The sequence shown here is derived from an EMBL/GenBank/DDBJ whole genome shotgun (WGS) entry which is preliminary data.</text>
</comment>
<keyword evidence="2" id="KW-1185">Reference proteome</keyword>
<reference evidence="1 2" key="1">
    <citation type="submission" date="2021-12" db="EMBL/GenBank/DDBJ databases">
        <title>Genome seq of P8.</title>
        <authorList>
            <person name="Seo T."/>
        </authorList>
    </citation>
    <scope>NUCLEOTIDE SEQUENCE [LARGE SCALE GENOMIC DNA]</scope>
    <source>
        <strain evidence="1 2">P8</strain>
    </source>
</reference>
<dbReference type="EMBL" id="JAJTWU010000003">
    <property type="protein sequence ID" value="MCE4554556.1"/>
    <property type="molecule type" value="Genomic_DNA"/>
</dbReference>
<evidence type="ECO:0000313" key="2">
    <source>
        <dbReference type="Proteomes" id="UP001200741"/>
    </source>
</evidence>